<keyword evidence="2" id="KW-0479">Metal-binding</keyword>
<reference evidence="6 7" key="1">
    <citation type="journal article" date="2013" name="Nature">
        <title>Insights into bilaterian evolution from three spiralian genomes.</title>
        <authorList>
            <person name="Simakov O."/>
            <person name="Marletaz F."/>
            <person name="Cho S.J."/>
            <person name="Edsinger-Gonzales E."/>
            <person name="Havlak P."/>
            <person name="Hellsten U."/>
            <person name="Kuo D.H."/>
            <person name="Larsson T."/>
            <person name="Lv J."/>
            <person name="Arendt D."/>
            <person name="Savage R."/>
            <person name="Osoegawa K."/>
            <person name="de Jong P."/>
            <person name="Grimwood J."/>
            <person name="Chapman J.A."/>
            <person name="Shapiro H."/>
            <person name="Aerts A."/>
            <person name="Otillar R.P."/>
            <person name="Terry A.Y."/>
            <person name="Boore J.L."/>
            <person name="Grigoriev I.V."/>
            <person name="Lindberg D.R."/>
            <person name="Seaver E.C."/>
            <person name="Weisblat D.A."/>
            <person name="Putnam N.H."/>
            <person name="Rokhsar D.S."/>
        </authorList>
    </citation>
    <scope>NUCLEOTIDE SEQUENCE [LARGE SCALE GENOMIC DNA]</scope>
</reference>
<dbReference type="OrthoDB" id="426882at2759"/>
<dbReference type="PANTHER" id="PTHR21496:SF25">
    <property type="entry name" value="RIESKE DOMAIN-CONTAINING PROTEIN"/>
    <property type="match status" value="1"/>
</dbReference>
<evidence type="ECO:0000256" key="3">
    <source>
        <dbReference type="ARBA" id="ARBA00023004"/>
    </source>
</evidence>
<keyword evidence="1" id="KW-0001">2Fe-2S</keyword>
<dbReference type="PROSITE" id="PS51296">
    <property type="entry name" value="RIESKE"/>
    <property type="match status" value="1"/>
</dbReference>
<dbReference type="GO" id="GO:0046872">
    <property type="term" value="F:metal ion binding"/>
    <property type="evidence" value="ECO:0007669"/>
    <property type="project" value="UniProtKB-KW"/>
</dbReference>
<dbReference type="Gene3D" id="2.102.10.10">
    <property type="entry name" value="Rieske [2Fe-2S] iron-sulphur domain"/>
    <property type="match status" value="1"/>
</dbReference>
<dbReference type="EMBL" id="KB201304">
    <property type="protein sequence ID" value="ESO97837.1"/>
    <property type="molecule type" value="Genomic_DNA"/>
</dbReference>
<gene>
    <name evidence="6" type="ORF">LOTGIDRAFT_152940</name>
</gene>
<dbReference type="Proteomes" id="UP000030746">
    <property type="component" value="Unassembled WGS sequence"/>
</dbReference>
<evidence type="ECO:0000256" key="4">
    <source>
        <dbReference type="ARBA" id="ARBA00023014"/>
    </source>
</evidence>
<evidence type="ECO:0000256" key="2">
    <source>
        <dbReference type="ARBA" id="ARBA00022723"/>
    </source>
</evidence>
<evidence type="ECO:0000256" key="1">
    <source>
        <dbReference type="ARBA" id="ARBA00022714"/>
    </source>
</evidence>
<dbReference type="InterPro" id="IPR017941">
    <property type="entry name" value="Rieske_2Fe-2S"/>
</dbReference>
<dbReference type="PANTHER" id="PTHR21496">
    <property type="entry name" value="FERREDOXIN-RELATED"/>
    <property type="match status" value="1"/>
</dbReference>
<feature type="domain" description="Rieske" evidence="5">
    <location>
        <begin position="36"/>
        <end position="136"/>
    </location>
</feature>
<keyword evidence="3" id="KW-0408">Iron</keyword>
<evidence type="ECO:0000313" key="7">
    <source>
        <dbReference type="Proteomes" id="UP000030746"/>
    </source>
</evidence>
<dbReference type="GeneID" id="20235818"/>
<organism evidence="6 7">
    <name type="scientific">Lottia gigantea</name>
    <name type="common">Giant owl limpet</name>
    <dbReference type="NCBI Taxonomy" id="225164"/>
    <lineage>
        <taxon>Eukaryota</taxon>
        <taxon>Metazoa</taxon>
        <taxon>Spiralia</taxon>
        <taxon>Lophotrochozoa</taxon>
        <taxon>Mollusca</taxon>
        <taxon>Gastropoda</taxon>
        <taxon>Patellogastropoda</taxon>
        <taxon>Lottioidea</taxon>
        <taxon>Lottiidae</taxon>
        <taxon>Lottia</taxon>
    </lineage>
</organism>
<dbReference type="HOGENOM" id="CLU_127266_0_0_1"/>
<name>V4AL65_LOTGI</name>
<dbReference type="InterPro" id="IPR054716">
    <property type="entry name" value="Sol_Rieske_ferrdox_dom"/>
</dbReference>
<dbReference type="GO" id="GO:0051537">
    <property type="term" value="F:2 iron, 2 sulfur cluster binding"/>
    <property type="evidence" value="ECO:0007669"/>
    <property type="project" value="UniProtKB-KW"/>
</dbReference>
<accession>V4AL65</accession>
<proteinExistence type="predicted"/>
<dbReference type="OMA" id="PWHKWRI"/>
<dbReference type="InterPro" id="IPR036922">
    <property type="entry name" value="Rieske_2Fe-2S_sf"/>
</dbReference>
<sequence>MQDVIFLPAYGIYFDDLFDWSDVTQKCKHTTAVINTKGLLNNNEKNGHLVECNEEKVALFRHGNNVYAVKDKCPHAGGPLHLGDIEELPNGNLCVKCPWHSWKFDLETGHAEFPKGQSKTAVTYRVKVTETGEIYIGFARLSDRYFHGEIDF</sequence>
<keyword evidence="7" id="KW-1185">Reference proteome</keyword>
<dbReference type="AlphaFoldDB" id="V4AL65"/>
<dbReference type="Pfam" id="PF22543">
    <property type="entry name" value="Rieske_4"/>
    <property type="match status" value="1"/>
</dbReference>
<dbReference type="CTD" id="20235818"/>
<keyword evidence="4" id="KW-0411">Iron-sulfur</keyword>
<evidence type="ECO:0000313" key="6">
    <source>
        <dbReference type="EMBL" id="ESO97837.1"/>
    </source>
</evidence>
<dbReference type="RefSeq" id="XP_009051679.1">
    <property type="nucleotide sequence ID" value="XM_009053431.1"/>
</dbReference>
<dbReference type="KEGG" id="lgi:LOTGIDRAFT_152940"/>
<protein>
    <recommendedName>
        <fullName evidence="5">Rieske domain-containing protein</fullName>
    </recommendedName>
</protein>
<dbReference type="SUPFAM" id="SSF50022">
    <property type="entry name" value="ISP domain"/>
    <property type="match status" value="1"/>
</dbReference>
<evidence type="ECO:0000259" key="5">
    <source>
        <dbReference type="PROSITE" id="PS51296"/>
    </source>
</evidence>